<dbReference type="Proteomes" id="UP001348397">
    <property type="component" value="Unassembled WGS sequence"/>
</dbReference>
<dbReference type="RefSeq" id="WP_326320065.1">
    <property type="nucleotide sequence ID" value="NZ_JAYLAA010000020.1"/>
</dbReference>
<evidence type="ECO:0000256" key="1">
    <source>
        <dbReference type="ARBA" id="ARBA00022676"/>
    </source>
</evidence>
<dbReference type="EMBL" id="JAYLAA010000020">
    <property type="protein sequence ID" value="MEC3875185.1"/>
    <property type="molecule type" value="Genomic_DNA"/>
</dbReference>
<dbReference type="Gene3D" id="3.40.50.2000">
    <property type="entry name" value="Glycogen Phosphorylase B"/>
    <property type="match status" value="2"/>
</dbReference>
<dbReference type="EC" id="2.4.-.-" evidence="3"/>
<evidence type="ECO:0000313" key="4">
    <source>
        <dbReference type="Proteomes" id="UP001348397"/>
    </source>
</evidence>
<gene>
    <name evidence="3" type="ORF">SOP96_05605</name>
</gene>
<dbReference type="GO" id="GO:0016757">
    <property type="term" value="F:glycosyltransferase activity"/>
    <property type="evidence" value="ECO:0007669"/>
    <property type="project" value="UniProtKB-KW"/>
</dbReference>
<name>A0ABU6HSX6_9FLAO</name>
<keyword evidence="2 3" id="KW-0808">Transferase</keyword>
<dbReference type="PANTHER" id="PTHR12526:SF629">
    <property type="entry name" value="TEICHURONIC ACID BIOSYNTHESIS GLYCOSYLTRANSFERASE TUAH-RELATED"/>
    <property type="match status" value="1"/>
</dbReference>
<protein>
    <submittedName>
        <fullName evidence="3">Glycosyltransferase</fullName>
        <ecNumber evidence="3">2.4.-.-</ecNumber>
    </submittedName>
</protein>
<dbReference type="SUPFAM" id="SSF53756">
    <property type="entry name" value="UDP-Glycosyltransferase/glycogen phosphorylase"/>
    <property type="match status" value="1"/>
</dbReference>
<reference evidence="3 4" key="1">
    <citation type="submission" date="2024-01" db="EMBL/GenBank/DDBJ databases">
        <title>Chryseobacterium sp. T9W2-O.</title>
        <authorList>
            <person name="Maltman C."/>
        </authorList>
    </citation>
    <scope>NUCLEOTIDE SEQUENCE [LARGE SCALE GENOMIC DNA]</scope>
    <source>
        <strain evidence="3 4">T9W2-O</strain>
    </source>
</reference>
<proteinExistence type="predicted"/>
<keyword evidence="1 3" id="KW-0328">Glycosyltransferase</keyword>
<evidence type="ECO:0000313" key="3">
    <source>
        <dbReference type="EMBL" id="MEC3875185.1"/>
    </source>
</evidence>
<organism evidence="3 4">
    <name type="scientific">Chryseobacterium salviniae</name>
    <dbReference type="NCBI Taxonomy" id="3101750"/>
    <lineage>
        <taxon>Bacteria</taxon>
        <taxon>Pseudomonadati</taxon>
        <taxon>Bacteroidota</taxon>
        <taxon>Flavobacteriia</taxon>
        <taxon>Flavobacteriales</taxon>
        <taxon>Weeksellaceae</taxon>
        <taxon>Chryseobacterium group</taxon>
        <taxon>Chryseobacterium</taxon>
    </lineage>
</organism>
<dbReference type="PANTHER" id="PTHR12526">
    <property type="entry name" value="GLYCOSYLTRANSFERASE"/>
    <property type="match status" value="1"/>
</dbReference>
<sequence length="378" mass="44063">MKIPKILFLTTAHRHDDDRIFYHQAKALLEEGYKLKICSLSSEFQGTIDGIQIESYAVLERSFSEKKKILEKITSEYQPDAVICSEPLAVIAAKSIRKNKKLSIIYDITEWYPSMRMVEQFSFPLNILHAIKFFLIQLYAGFISTQYIFGEDTKKFPLAYFFPLKKSIVLPYYPDDVYISQRINKLHQNKITLCYTGQFSEEKGIGNFFAAADRLRKKAPHLTISILLIGGSRKERDGKYFSEQIKKYQFENIKIEKPTSFETFTQAYAEADICFDLRTLNYENHHCLPIKIFYYAASGKPVIYTNLKATRQHVDVSKFGFLVDPENPDVISECILKYVNNPQFYSEHARNARNEYEKKYSWNGIKDNFITFIKKSLA</sequence>
<comment type="caution">
    <text evidence="3">The sequence shown here is derived from an EMBL/GenBank/DDBJ whole genome shotgun (WGS) entry which is preliminary data.</text>
</comment>
<keyword evidence="4" id="KW-1185">Reference proteome</keyword>
<accession>A0ABU6HSX6</accession>
<evidence type="ECO:0000256" key="2">
    <source>
        <dbReference type="ARBA" id="ARBA00022679"/>
    </source>
</evidence>
<dbReference type="Pfam" id="PF13692">
    <property type="entry name" value="Glyco_trans_1_4"/>
    <property type="match status" value="1"/>
</dbReference>